<name>A0A1V3XRS8_MYCKA</name>
<dbReference type="Proteomes" id="UP000188532">
    <property type="component" value="Unassembled WGS sequence"/>
</dbReference>
<organism evidence="2 5">
    <name type="scientific">Mycobacterium kansasii</name>
    <dbReference type="NCBI Taxonomy" id="1768"/>
    <lineage>
        <taxon>Bacteria</taxon>
        <taxon>Bacillati</taxon>
        <taxon>Actinomycetota</taxon>
        <taxon>Actinomycetes</taxon>
        <taxon>Mycobacteriales</taxon>
        <taxon>Mycobacteriaceae</taxon>
        <taxon>Mycobacterium</taxon>
    </lineage>
</organism>
<proteinExistence type="predicted"/>
<gene>
    <name evidence="3" type="ORF">BZL29_0576</name>
    <name evidence="2" type="ORF">BZL30_1378</name>
</gene>
<dbReference type="Proteomes" id="UP000189229">
    <property type="component" value="Unassembled WGS sequence"/>
</dbReference>
<evidence type="ECO:0000313" key="4">
    <source>
        <dbReference type="Proteomes" id="UP000188532"/>
    </source>
</evidence>
<evidence type="ECO:0000313" key="3">
    <source>
        <dbReference type="EMBL" id="OOK83484.1"/>
    </source>
</evidence>
<dbReference type="EMBL" id="MVBM01000001">
    <property type="protein sequence ID" value="OOK81780.1"/>
    <property type="molecule type" value="Genomic_DNA"/>
</dbReference>
<protein>
    <submittedName>
        <fullName evidence="2">Uncharacterized protein</fullName>
    </submittedName>
</protein>
<evidence type="ECO:0000313" key="2">
    <source>
        <dbReference type="EMBL" id="OOK81780.1"/>
    </source>
</evidence>
<sequence length="43" mass="4792">MPDGNTFGNFRKANGNRLLDGPAPVKRRQNWISRTEGTYVGCP</sequence>
<dbReference type="AlphaFoldDB" id="A0A1V3XRS8"/>
<evidence type="ECO:0000256" key="1">
    <source>
        <dbReference type="SAM" id="MobiDB-lite"/>
    </source>
</evidence>
<comment type="caution">
    <text evidence="2">The sequence shown here is derived from an EMBL/GenBank/DDBJ whole genome shotgun (WGS) entry which is preliminary data.</text>
</comment>
<evidence type="ECO:0000313" key="5">
    <source>
        <dbReference type="Proteomes" id="UP000189229"/>
    </source>
</evidence>
<feature type="region of interest" description="Disordered" evidence="1">
    <location>
        <begin position="1"/>
        <end position="23"/>
    </location>
</feature>
<accession>A0A1V3XRS8</accession>
<reference evidence="4 5" key="1">
    <citation type="submission" date="2017-02" db="EMBL/GenBank/DDBJ databases">
        <title>Complete genome sequences of Mycobacterium kansasii strains isolated from rhesus macaques.</title>
        <authorList>
            <person name="Panda A."/>
            <person name="Nagaraj S."/>
            <person name="Zhao X."/>
            <person name="Tettelin H."/>
            <person name="Detolla L.J."/>
        </authorList>
    </citation>
    <scope>NUCLEOTIDE SEQUENCE [LARGE SCALE GENOMIC DNA]</scope>
    <source>
        <strain evidence="3 4">11-3469</strain>
        <strain evidence="2 5">11-3813</strain>
    </source>
</reference>
<dbReference type="EMBL" id="MVBN01000001">
    <property type="protein sequence ID" value="OOK83484.1"/>
    <property type="molecule type" value="Genomic_DNA"/>
</dbReference>